<dbReference type="InterPro" id="IPR038717">
    <property type="entry name" value="Tc1-like_DDE_dom"/>
</dbReference>
<accession>A1AUY4</accession>
<dbReference type="eggNOG" id="COG3415">
    <property type="taxonomic scope" value="Bacteria"/>
</dbReference>
<keyword evidence="4" id="KW-1185">Reference proteome</keyword>
<organism evidence="3 4">
    <name type="scientific">Pelobacter propionicus (strain DSM 2379 / NBRC 103807 / OttBd1)</name>
    <dbReference type="NCBI Taxonomy" id="338966"/>
    <lineage>
        <taxon>Bacteria</taxon>
        <taxon>Pseudomonadati</taxon>
        <taxon>Thermodesulfobacteriota</taxon>
        <taxon>Desulfuromonadia</taxon>
        <taxon>Desulfuromonadales</taxon>
        <taxon>Desulfuromonadaceae</taxon>
        <taxon>Pelobacter</taxon>
    </lineage>
</organism>
<dbReference type="Pfam" id="PF13551">
    <property type="entry name" value="HTH_29"/>
    <property type="match status" value="1"/>
</dbReference>
<dbReference type="RefSeq" id="WP_011737368.1">
    <property type="nucleotide sequence ID" value="NC_008609.1"/>
</dbReference>
<proteinExistence type="predicted"/>
<dbReference type="STRING" id="338966.Ppro_3563"/>
<evidence type="ECO:0000313" key="3">
    <source>
        <dbReference type="EMBL" id="ABL01155.1"/>
    </source>
</evidence>
<dbReference type="HOGENOM" id="CLU_056788_0_0_7"/>
<dbReference type="InterPro" id="IPR025959">
    <property type="entry name" value="Winged_HTH_dom"/>
</dbReference>
<dbReference type="AlphaFoldDB" id="A1AUY4"/>
<dbReference type="Proteomes" id="UP000006732">
    <property type="component" value="Chromosome"/>
</dbReference>
<evidence type="ECO:0000259" key="1">
    <source>
        <dbReference type="Pfam" id="PF13358"/>
    </source>
</evidence>
<dbReference type="InterPro" id="IPR036397">
    <property type="entry name" value="RNaseH_sf"/>
</dbReference>
<evidence type="ECO:0000259" key="2">
    <source>
        <dbReference type="Pfam" id="PF13592"/>
    </source>
</evidence>
<dbReference type="OrthoDB" id="5504200at2"/>
<reference evidence="3 4" key="1">
    <citation type="submission" date="2006-10" db="EMBL/GenBank/DDBJ databases">
        <title>Complete sequence of chromosome of Pelobacter propionicus DSM 2379.</title>
        <authorList>
            <consortium name="US DOE Joint Genome Institute"/>
            <person name="Copeland A."/>
            <person name="Lucas S."/>
            <person name="Lapidus A."/>
            <person name="Barry K."/>
            <person name="Detter J.C."/>
            <person name="Glavina del Rio T."/>
            <person name="Hammon N."/>
            <person name="Israni S."/>
            <person name="Dalin E."/>
            <person name="Tice H."/>
            <person name="Pitluck S."/>
            <person name="Saunders E."/>
            <person name="Brettin T."/>
            <person name="Bruce D."/>
            <person name="Han C."/>
            <person name="Tapia R."/>
            <person name="Schmutz J."/>
            <person name="Larimer F."/>
            <person name="Land M."/>
            <person name="Hauser L."/>
            <person name="Kyrpides N."/>
            <person name="Kim E."/>
            <person name="Lovley D."/>
            <person name="Richardson P."/>
        </authorList>
    </citation>
    <scope>NUCLEOTIDE SEQUENCE [LARGE SCALE GENOMIC DNA]</scope>
    <source>
        <strain evidence="4">DSM 2379 / NBRC 103807 / OttBd1</strain>
    </source>
</reference>
<dbReference type="KEGG" id="ppd:Ppro_3563"/>
<dbReference type="EMBL" id="CP000482">
    <property type="protein sequence ID" value="ABL01155.1"/>
    <property type="molecule type" value="Genomic_DNA"/>
</dbReference>
<dbReference type="Pfam" id="PF13592">
    <property type="entry name" value="HTH_33"/>
    <property type="match status" value="1"/>
</dbReference>
<protein>
    <submittedName>
        <fullName evidence="3">Putative transposase</fullName>
    </submittedName>
</protein>
<feature type="domain" description="Winged helix-turn helix" evidence="2">
    <location>
        <begin position="106"/>
        <end position="161"/>
    </location>
</feature>
<feature type="domain" description="Tc1-like transposase DDE" evidence="1">
    <location>
        <begin position="192"/>
        <end position="272"/>
    </location>
</feature>
<dbReference type="GO" id="GO:0003676">
    <property type="term" value="F:nucleic acid binding"/>
    <property type="evidence" value="ECO:0007669"/>
    <property type="project" value="InterPro"/>
</dbReference>
<dbReference type="InterPro" id="IPR009057">
    <property type="entry name" value="Homeodomain-like_sf"/>
</dbReference>
<name>A1AUY4_PELPD</name>
<dbReference type="SUPFAM" id="SSF46689">
    <property type="entry name" value="Homeodomain-like"/>
    <property type="match status" value="1"/>
</dbReference>
<evidence type="ECO:0000313" key="4">
    <source>
        <dbReference type="Proteomes" id="UP000006732"/>
    </source>
</evidence>
<gene>
    <name evidence="3" type="ordered locus">Ppro_3563</name>
</gene>
<dbReference type="Pfam" id="PF13358">
    <property type="entry name" value="DDE_3"/>
    <property type="match status" value="1"/>
</dbReference>
<sequence length="298" mass="34974">MEKIDARKQSREELLARRQQVIRLYEEKVPVMKIVEASGLSWPAVNAAIKHYTAGGESALKPAQRGRKLGTGRSLTEEQENELRNIFYTKRPWQLGIRGSSRKLFLWNRDAVMQLIEQKCGVRLSVRCVAKYLERWGFSSMKRHQQPKELCSKHVKKWLDENYEKIGERAKIENAGIYWINKKSVDTIKKPTSENNSRSPKLSLIYVISNKGKEHWMFIKGKYTQDKQIKFLKALINGLNKHVILIRDDFKYYSGKQVVDWVFDNKNKIELHPTRQPKTKKYVIYDKRPCLDSNMSND</sequence>
<dbReference type="Gene3D" id="3.30.420.10">
    <property type="entry name" value="Ribonuclease H-like superfamily/Ribonuclease H"/>
    <property type="match status" value="1"/>
</dbReference>